<name>A0A552KES6_9CHRO</name>
<evidence type="ECO:0000313" key="3">
    <source>
        <dbReference type="Proteomes" id="UP000315868"/>
    </source>
</evidence>
<reference evidence="2 3" key="1">
    <citation type="submission" date="2019-01" db="EMBL/GenBank/DDBJ databases">
        <title>Coherence of Microcystis species and biogeography revealed through population genomics.</title>
        <authorList>
            <person name="Perez-Carrascal O.M."/>
            <person name="Terrat Y."/>
            <person name="Giani A."/>
            <person name="Fortin N."/>
            <person name="Tromas N."/>
            <person name="Shapiro B.J."/>
        </authorList>
    </citation>
    <scope>NUCLEOTIDE SEQUENCE [LARGE SCALE GENOMIC DNA]</scope>
    <source>
        <strain evidence="2">Mf_QC_C_20070823_S10D</strain>
    </source>
</reference>
<sequence length="187" mass="20071">MAIVCKVCGYDQNPQGAEYCDACGAELTPSTPPTPPTPVIPDPIPEPTPMPIPQPIAETITLTPEPLPQPITPAITTTARLIAKHPNAPVAEFFIDGFTLIGIFDSDTGPVDVDLEKFPDNETVSRNHAEIYPDGGTWKIKDLGSLNGVFIKPIGQTRFNARITAPTPLSSGDEIAIAKIRFLFQTP</sequence>
<proteinExistence type="predicted"/>
<protein>
    <submittedName>
        <fullName evidence="2">FHA domain-containing protein</fullName>
    </submittedName>
</protein>
<dbReference type="InterPro" id="IPR008984">
    <property type="entry name" value="SMAD_FHA_dom_sf"/>
</dbReference>
<feature type="domain" description="FHA" evidence="1">
    <location>
        <begin position="99"/>
        <end position="151"/>
    </location>
</feature>
<dbReference type="Pfam" id="PF00498">
    <property type="entry name" value="FHA"/>
    <property type="match status" value="1"/>
</dbReference>
<dbReference type="AlphaFoldDB" id="A0A552KES6"/>
<comment type="caution">
    <text evidence="2">The sequence shown here is derived from an EMBL/GenBank/DDBJ whole genome shotgun (WGS) entry which is preliminary data.</text>
</comment>
<dbReference type="SUPFAM" id="SSF49879">
    <property type="entry name" value="SMAD/FHA domain"/>
    <property type="match status" value="1"/>
</dbReference>
<dbReference type="PROSITE" id="PS50006">
    <property type="entry name" value="FHA_DOMAIN"/>
    <property type="match status" value="1"/>
</dbReference>
<dbReference type="Proteomes" id="UP000315868">
    <property type="component" value="Unassembled WGS sequence"/>
</dbReference>
<organism evidence="2 3">
    <name type="scientific">Microcystis flos-aquae Mf_QC_C_20070823_S10D</name>
    <dbReference type="NCBI Taxonomy" id="2486236"/>
    <lineage>
        <taxon>Bacteria</taxon>
        <taxon>Bacillati</taxon>
        <taxon>Cyanobacteriota</taxon>
        <taxon>Cyanophyceae</taxon>
        <taxon>Oscillatoriophycideae</taxon>
        <taxon>Chroococcales</taxon>
        <taxon>Microcystaceae</taxon>
        <taxon>Microcystis</taxon>
    </lineage>
</organism>
<accession>A0A552KES6</accession>
<dbReference type="Gene3D" id="2.60.200.20">
    <property type="match status" value="1"/>
</dbReference>
<evidence type="ECO:0000313" key="2">
    <source>
        <dbReference type="EMBL" id="TRV06487.1"/>
    </source>
</evidence>
<dbReference type="CDD" id="cd00060">
    <property type="entry name" value="FHA"/>
    <property type="match status" value="1"/>
</dbReference>
<evidence type="ECO:0000259" key="1">
    <source>
        <dbReference type="PROSITE" id="PS50006"/>
    </source>
</evidence>
<gene>
    <name evidence="2" type="ORF">EWV45_22085</name>
</gene>
<dbReference type="EMBL" id="SFAM01000213">
    <property type="protein sequence ID" value="TRV06487.1"/>
    <property type="molecule type" value="Genomic_DNA"/>
</dbReference>
<dbReference type="InterPro" id="IPR000253">
    <property type="entry name" value="FHA_dom"/>
</dbReference>